<dbReference type="Gene3D" id="3.40.50.300">
    <property type="entry name" value="P-loop containing nucleotide triphosphate hydrolases"/>
    <property type="match status" value="1"/>
</dbReference>
<feature type="non-terminal residue" evidence="1">
    <location>
        <position position="393"/>
    </location>
</feature>
<organism evidence="1">
    <name type="scientific">marine sediment metagenome</name>
    <dbReference type="NCBI Taxonomy" id="412755"/>
    <lineage>
        <taxon>unclassified sequences</taxon>
        <taxon>metagenomes</taxon>
        <taxon>ecological metagenomes</taxon>
    </lineage>
</organism>
<proteinExistence type="predicted"/>
<evidence type="ECO:0000313" key="1">
    <source>
        <dbReference type="EMBL" id="KKK76266.1"/>
    </source>
</evidence>
<name>A0A0F9AVM4_9ZZZZ</name>
<feature type="non-terminal residue" evidence="1">
    <location>
        <position position="1"/>
    </location>
</feature>
<dbReference type="EMBL" id="LAZR01055480">
    <property type="protein sequence ID" value="KKK76266.1"/>
    <property type="molecule type" value="Genomic_DNA"/>
</dbReference>
<dbReference type="AlphaFoldDB" id="A0A0F9AVM4"/>
<gene>
    <name evidence="1" type="ORF">LCGC14_2865390</name>
</gene>
<reference evidence="1" key="1">
    <citation type="journal article" date="2015" name="Nature">
        <title>Complex archaea that bridge the gap between prokaryotes and eukaryotes.</title>
        <authorList>
            <person name="Spang A."/>
            <person name="Saw J.H."/>
            <person name="Jorgensen S.L."/>
            <person name="Zaremba-Niedzwiedzka K."/>
            <person name="Martijn J."/>
            <person name="Lind A.E."/>
            <person name="van Eijk R."/>
            <person name="Schleper C."/>
            <person name="Guy L."/>
            <person name="Ettema T.J."/>
        </authorList>
    </citation>
    <scope>NUCLEOTIDE SEQUENCE</scope>
</reference>
<protein>
    <submittedName>
        <fullName evidence="1">Uncharacterized protein</fullName>
    </submittedName>
</protein>
<dbReference type="InterPro" id="IPR027417">
    <property type="entry name" value="P-loop_NTPase"/>
</dbReference>
<comment type="caution">
    <text evidence="1">The sequence shown here is derived from an EMBL/GenBank/DDBJ whole genome shotgun (WGS) entry which is preliminary data.</text>
</comment>
<accession>A0A0F9AVM4</accession>
<sequence>IPTDLRENIEFRVKLHGYLATDQKAQDAFLGMCRTYIPIAFNTSFFTYDPRRSPKERNQPFNLRPNQVRAIEDLVECIDTGCNVGINKNRGEGASEVCVKTFMGKCLLEELSHFIVGSRVEELVDKSGDLYTLFAKADSIMTYLPSWWKKQCGYDPKNDRTHRLIRIPYNNSRFTGVTTNESFNAGSRGTGILLDEFGRVDHAVAKAIEGSVHDVSPCVVYSSTHWLGQNHPFNLALQRDSVKNISLMWYDNPTENMGLYDTPEPGQYKIIDEDYYKDKDLSTALVLGNVNEWSPTETRVQFIADGLKGIPSPHRAPWFDRQEDERKGDKRDFYCNVCGTTLKASESPFDHTVLANIKKKHIRCPDFKGELEFDLDNDRIVDDSMVFCPGRGA</sequence>